<protein>
    <submittedName>
        <fullName evidence="1">Uncharacterized protein</fullName>
    </submittedName>
</protein>
<gene>
    <name evidence="1" type="ORF">Phou_036210</name>
</gene>
<dbReference type="RefSeq" id="WP_173056977.1">
    <property type="nucleotide sequence ID" value="NZ_BAABGO010000001.1"/>
</dbReference>
<sequence>MGKRDRAELERAVSDGEWLLIGDLMVLFDATRSMVDRWLNDGVRLAGSQRMVIRYRVRAGGAREAHPGDVLAVLAETRKVRSADDPDGTTGLTAD</sequence>
<dbReference type="Proteomes" id="UP000482800">
    <property type="component" value="Unassembled WGS sequence"/>
</dbReference>
<comment type="caution">
    <text evidence="1">The sequence shown here is derived from an EMBL/GenBank/DDBJ whole genome shotgun (WGS) entry which is preliminary data.</text>
</comment>
<keyword evidence="2" id="KW-1185">Reference proteome</keyword>
<organism evidence="1 2">
    <name type="scientific">Phytohabitans houttuyneae</name>
    <dbReference type="NCBI Taxonomy" id="1076126"/>
    <lineage>
        <taxon>Bacteria</taxon>
        <taxon>Bacillati</taxon>
        <taxon>Actinomycetota</taxon>
        <taxon>Actinomycetes</taxon>
        <taxon>Micromonosporales</taxon>
        <taxon>Micromonosporaceae</taxon>
    </lineage>
</organism>
<reference evidence="1 2" key="2">
    <citation type="submission" date="2020-03" db="EMBL/GenBank/DDBJ databases">
        <authorList>
            <person name="Ichikawa N."/>
            <person name="Kimura A."/>
            <person name="Kitahashi Y."/>
            <person name="Uohara A."/>
        </authorList>
    </citation>
    <scope>NUCLEOTIDE SEQUENCE [LARGE SCALE GENOMIC DNA]</scope>
    <source>
        <strain evidence="1 2">NBRC 108639</strain>
    </source>
</reference>
<reference evidence="1 2" key="1">
    <citation type="submission" date="2020-03" db="EMBL/GenBank/DDBJ databases">
        <title>Whole genome shotgun sequence of Phytohabitans houttuyneae NBRC 108639.</title>
        <authorList>
            <person name="Komaki H."/>
            <person name="Tamura T."/>
        </authorList>
    </citation>
    <scope>NUCLEOTIDE SEQUENCE [LARGE SCALE GENOMIC DNA]</scope>
    <source>
        <strain evidence="1 2">NBRC 108639</strain>
    </source>
</reference>
<dbReference type="AlphaFoldDB" id="A0A6V8KAF4"/>
<name>A0A6V8KAF4_9ACTN</name>
<proteinExistence type="predicted"/>
<accession>A0A6V8KAF4</accession>
<evidence type="ECO:0000313" key="2">
    <source>
        <dbReference type="Proteomes" id="UP000482800"/>
    </source>
</evidence>
<evidence type="ECO:0000313" key="1">
    <source>
        <dbReference type="EMBL" id="GFJ79441.1"/>
    </source>
</evidence>
<dbReference type="EMBL" id="BLPF01000001">
    <property type="protein sequence ID" value="GFJ79441.1"/>
    <property type="molecule type" value="Genomic_DNA"/>
</dbReference>